<feature type="chain" id="PRO_5002263209" evidence="2">
    <location>
        <begin position="23"/>
        <end position="65"/>
    </location>
</feature>
<dbReference type="Proteomes" id="UP000026960">
    <property type="component" value="Chromosome 6"/>
</dbReference>
<keyword evidence="4" id="KW-1185">Reference proteome</keyword>
<name>A0A0D3GFY2_9ORYZ</name>
<organism evidence="3">
    <name type="scientific">Oryza barthii</name>
    <dbReference type="NCBI Taxonomy" id="65489"/>
    <lineage>
        <taxon>Eukaryota</taxon>
        <taxon>Viridiplantae</taxon>
        <taxon>Streptophyta</taxon>
        <taxon>Embryophyta</taxon>
        <taxon>Tracheophyta</taxon>
        <taxon>Spermatophyta</taxon>
        <taxon>Magnoliopsida</taxon>
        <taxon>Liliopsida</taxon>
        <taxon>Poales</taxon>
        <taxon>Poaceae</taxon>
        <taxon>BOP clade</taxon>
        <taxon>Oryzoideae</taxon>
        <taxon>Oryzeae</taxon>
        <taxon>Oryzinae</taxon>
        <taxon>Oryza</taxon>
    </lineage>
</organism>
<sequence>MAPRVAVLLMAVASSLLVMASAQEFNAPASSPAPSPMAGAAPGSASPLAVASSALVALLAAALMQ</sequence>
<keyword evidence="1" id="KW-0472">Membrane</keyword>
<evidence type="ECO:0000256" key="1">
    <source>
        <dbReference type="SAM" id="Phobius"/>
    </source>
</evidence>
<keyword evidence="1" id="KW-0812">Transmembrane</keyword>
<protein>
    <submittedName>
        <fullName evidence="3">Uncharacterized protein</fullName>
    </submittedName>
</protein>
<evidence type="ECO:0000313" key="3">
    <source>
        <dbReference type="EnsemblPlants" id="OBART06G12720.1"/>
    </source>
</evidence>
<reference evidence="3" key="2">
    <citation type="submission" date="2015-03" db="UniProtKB">
        <authorList>
            <consortium name="EnsemblPlants"/>
        </authorList>
    </citation>
    <scope>IDENTIFICATION</scope>
</reference>
<evidence type="ECO:0000313" key="4">
    <source>
        <dbReference type="Proteomes" id="UP000026960"/>
    </source>
</evidence>
<feature type="transmembrane region" description="Helical" evidence="1">
    <location>
        <begin position="46"/>
        <end position="64"/>
    </location>
</feature>
<accession>A0A0D3GFY2</accession>
<dbReference type="Gramene" id="OBART06G12720.1">
    <property type="protein sequence ID" value="OBART06G12720.1"/>
    <property type="gene ID" value="OBART06G12720"/>
</dbReference>
<keyword evidence="1" id="KW-1133">Transmembrane helix</keyword>
<dbReference type="PaxDb" id="65489-OBART06G12720.1"/>
<dbReference type="HOGENOM" id="CLU_205521_0_0_1"/>
<reference evidence="3" key="1">
    <citation type="journal article" date="2009" name="Rice">
        <title>De Novo Next Generation Sequencing of Plant Genomes.</title>
        <authorList>
            <person name="Rounsley S."/>
            <person name="Marri P.R."/>
            <person name="Yu Y."/>
            <person name="He R."/>
            <person name="Sisneros N."/>
            <person name="Goicoechea J.L."/>
            <person name="Lee S.J."/>
            <person name="Angelova A."/>
            <person name="Kudrna D."/>
            <person name="Luo M."/>
            <person name="Affourtit J."/>
            <person name="Desany B."/>
            <person name="Knight J."/>
            <person name="Niazi F."/>
            <person name="Egholm M."/>
            <person name="Wing R.A."/>
        </authorList>
    </citation>
    <scope>NUCLEOTIDE SEQUENCE [LARGE SCALE GENOMIC DNA]</scope>
    <source>
        <strain evidence="3">cv. IRGC 105608</strain>
    </source>
</reference>
<evidence type="ECO:0000256" key="2">
    <source>
        <dbReference type="SAM" id="SignalP"/>
    </source>
</evidence>
<feature type="signal peptide" evidence="2">
    <location>
        <begin position="1"/>
        <end position="22"/>
    </location>
</feature>
<dbReference type="AlphaFoldDB" id="A0A0D3GFY2"/>
<proteinExistence type="predicted"/>
<keyword evidence="2" id="KW-0732">Signal</keyword>
<dbReference type="EnsemblPlants" id="OBART06G12720.1">
    <property type="protein sequence ID" value="OBART06G12720.1"/>
    <property type="gene ID" value="OBART06G12720"/>
</dbReference>